<evidence type="ECO:0000259" key="6">
    <source>
        <dbReference type="PROSITE" id="PS51387"/>
    </source>
</evidence>
<dbReference type="PANTHER" id="PTHR42973">
    <property type="entry name" value="BINDING OXIDOREDUCTASE, PUTATIVE (AFU_ORTHOLOGUE AFUA_1G17690)-RELATED"/>
    <property type="match status" value="1"/>
</dbReference>
<dbReference type="InterPro" id="IPR006093">
    <property type="entry name" value="Oxy_OxRdtase_FAD_BS"/>
</dbReference>
<gene>
    <name evidence="7" type="ORF">NTH_02838</name>
</gene>
<evidence type="ECO:0000313" key="7">
    <source>
        <dbReference type="EMBL" id="UUP18358.1"/>
    </source>
</evidence>
<comment type="cofactor">
    <cofactor evidence="1">
        <name>FAD</name>
        <dbReference type="ChEBI" id="CHEBI:57692"/>
    </cofactor>
</comment>
<keyword evidence="3" id="KW-0285">Flavoprotein</keyword>
<sequence>MAVTKHASSPRRAEWAGRQFVTALAPDFGGDMLRRGDDGFEAATRLWNGTIKSRPNLILRPRTTRDVAAAVRTAAQLNVPVAVRGGGHNVAGLATCDEGVVIDLTAMNRVASDPGRRRVRAGGGATWGDVDRSTQRDGLAVPGGLVSKTGVAGLTLGGGFGWMRRKFGLSCDSLVSVEIVTADGEVRRASEIENPDLFWALCGGGGNFGVVTEFEFRLHPIGPEVMFALVFYPIEDGREVLKSWREFCASCSDDVSSLALCGTVPTGDPFPPAAGGRAYVAIGAVHSGSPQEGKAILQPLRELGAPLCDLSAVTPYVDVQMAFDEDYPDGRRYYWKSLYLNGFDDEAIELVLDLTASRPSPLTTVDVWQLGGAMTRIAPDATAFGNRDAPFLLGVESNWVDPNNDEENRDWTREACSKMARFSTGLSYLNFEPETVSISRVGSSRSKLGALKQRYDPRNLFRFNHRI</sequence>
<dbReference type="InterPro" id="IPR016169">
    <property type="entry name" value="FAD-bd_PCMH_sub2"/>
</dbReference>
<dbReference type="InterPro" id="IPR016167">
    <property type="entry name" value="FAD-bd_PCMH_sub1"/>
</dbReference>
<accession>A0ABY5MP08</accession>
<dbReference type="EMBL" id="CP030941">
    <property type="protein sequence ID" value="UUP18358.1"/>
    <property type="molecule type" value="Genomic_DNA"/>
</dbReference>
<protein>
    <submittedName>
        <fullName evidence="7">6-hydroxy-D-nicotine oxidase</fullName>
        <ecNumber evidence="7">1.5.3.6</ecNumber>
    </submittedName>
</protein>
<dbReference type="InterPro" id="IPR016166">
    <property type="entry name" value="FAD-bd_PCMH"/>
</dbReference>
<dbReference type="Gene3D" id="3.30.465.10">
    <property type="match status" value="1"/>
</dbReference>
<dbReference type="Proteomes" id="UP001342418">
    <property type="component" value="Chromosome"/>
</dbReference>
<proteinExistence type="inferred from homology"/>
<dbReference type="EC" id="1.5.3.6" evidence="7"/>
<dbReference type="RefSeq" id="WP_338530597.1">
    <property type="nucleotide sequence ID" value="NZ_CP030941.1"/>
</dbReference>
<evidence type="ECO:0000256" key="3">
    <source>
        <dbReference type="ARBA" id="ARBA00022630"/>
    </source>
</evidence>
<evidence type="ECO:0000256" key="1">
    <source>
        <dbReference type="ARBA" id="ARBA00001974"/>
    </source>
</evidence>
<dbReference type="Pfam" id="PF01565">
    <property type="entry name" value="FAD_binding_4"/>
    <property type="match status" value="1"/>
</dbReference>
<dbReference type="Gene3D" id="3.40.462.20">
    <property type="match status" value="1"/>
</dbReference>
<feature type="domain" description="FAD-binding PCMH-type" evidence="6">
    <location>
        <begin position="51"/>
        <end position="221"/>
    </location>
</feature>
<reference evidence="7 8" key="1">
    <citation type="submission" date="2018-07" db="EMBL/GenBank/DDBJ databases">
        <title>Genome sequence of Nitratireductor thuwali#1536.</title>
        <authorList>
            <person name="Michoud G."/>
            <person name="Merlino G."/>
            <person name="Sefrji F.O."/>
            <person name="Daffonchio D."/>
        </authorList>
    </citation>
    <scope>NUCLEOTIDE SEQUENCE [LARGE SCALE GENOMIC DNA]</scope>
    <source>
        <strain evidence="8">Nit1536</strain>
    </source>
</reference>
<dbReference type="PANTHER" id="PTHR42973:SF39">
    <property type="entry name" value="FAD-BINDING PCMH-TYPE DOMAIN-CONTAINING PROTEIN"/>
    <property type="match status" value="1"/>
</dbReference>
<keyword evidence="4" id="KW-0274">FAD</keyword>
<comment type="similarity">
    <text evidence="2">Belongs to the oxygen-dependent FAD-linked oxidoreductase family.</text>
</comment>
<evidence type="ECO:0000256" key="4">
    <source>
        <dbReference type="ARBA" id="ARBA00022827"/>
    </source>
</evidence>
<dbReference type="InterPro" id="IPR006094">
    <property type="entry name" value="Oxid_FAD_bind_N"/>
</dbReference>
<dbReference type="GO" id="GO:0018530">
    <property type="term" value="F:(R)-6-hydroxynicotine oxidase activity"/>
    <property type="evidence" value="ECO:0007669"/>
    <property type="project" value="UniProtKB-EC"/>
</dbReference>
<keyword evidence="5 7" id="KW-0560">Oxidoreductase</keyword>
<dbReference type="PROSITE" id="PS51387">
    <property type="entry name" value="FAD_PCMH"/>
    <property type="match status" value="1"/>
</dbReference>
<dbReference type="InterPro" id="IPR050416">
    <property type="entry name" value="FAD-linked_Oxidoreductase"/>
</dbReference>
<dbReference type="PROSITE" id="PS00862">
    <property type="entry name" value="OX2_COVAL_FAD"/>
    <property type="match status" value="1"/>
</dbReference>
<name>A0ABY5MP08_9HYPH</name>
<keyword evidence="8" id="KW-1185">Reference proteome</keyword>
<dbReference type="SUPFAM" id="SSF56176">
    <property type="entry name" value="FAD-binding/transporter-associated domain-like"/>
    <property type="match status" value="1"/>
</dbReference>
<dbReference type="Gene3D" id="3.30.43.10">
    <property type="entry name" value="Uridine Diphospho-n-acetylenolpyruvylglucosamine Reductase, domain 2"/>
    <property type="match status" value="1"/>
</dbReference>
<evidence type="ECO:0000256" key="5">
    <source>
        <dbReference type="ARBA" id="ARBA00023002"/>
    </source>
</evidence>
<dbReference type="InterPro" id="IPR036318">
    <property type="entry name" value="FAD-bd_PCMH-like_sf"/>
</dbReference>
<organism evidence="7 8">
    <name type="scientific">Nitratireductor thuwali</name>
    <dbReference type="NCBI Taxonomy" id="2267699"/>
    <lineage>
        <taxon>Bacteria</taxon>
        <taxon>Pseudomonadati</taxon>
        <taxon>Pseudomonadota</taxon>
        <taxon>Alphaproteobacteria</taxon>
        <taxon>Hyphomicrobiales</taxon>
        <taxon>Phyllobacteriaceae</taxon>
        <taxon>Nitratireductor</taxon>
    </lineage>
</organism>
<evidence type="ECO:0000256" key="2">
    <source>
        <dbReference type="ARBA" id="ARBA00005466"/>
    </source>
</evidence>
<evidence type="ECO:0000313" key="8">
    <source>
        <dbReference type="Proteomes" id="UP001342418"/>
    </source>
</evidence>